<dbReference type="NCBIfam" id="TIGR00002">
    <property type="entry name" value="S16"/>
    <property type="match status" value="1"/>
</dbReference>
<protein>
    <recommendedName>
        <fullName evidence="6">Small ribosomal subunit protein bS16m</fullName>
    </recommendedName>
    <alternativeName>
        <fullName evidence="7">28S ribosomal protein S16, mitochondrial</fullName>
    </alternativeName>
</protein>
<evidence type="ECO:0000313" key="8">
    <source>
        <dbReference type="EMBL" id="CAD7013857.1"/>
    </source>
</evidence>
<keyword evidence="5" id="KW-0687">Ribonucleoprotein</keyword>
<accession>A0A811VF27</accession>
<evidence type="ECO:0000256" key="1">
    <source>
        <dbReference type="ARBA" id="ARBA00004173"/>
    </source>
</evidence>
<dbReference type="Pfam" id="PF00886">
    <property type="entry name" value="Ribosomal_S16"/>
    <property type="match status" value="1"/>
</dbReference>
<dbReference type="GO" id="GO:0003735">
    <property type="term" value="F:structural constituent of ribosome"/>
    <property type="evidence" value="ECO:0007669"/>
    <property type="project" value="InterPro"/>
</dbReference>
<organism evidence="8 9">
    <name type="scientific">Ceratitis capitata</name>
    <name type="common">Mediterranean fruit fly</name>
    <name type="synonym">Tephritis capitata</name>
    <dbReference type="NCBI Taxonomy" id="7213"/>
    <lineage>
        <taxon>Eukaryota</taxon>
        <taxon>Metazoa</taxon>
        <taxon>Ecdysozoa</taxon>
        <taxon>Arthropoda</taxon>
        <taxon>Hexapoda</taxon>
        <taxon>Insecta</taxon>
        <taxon>Pterygota</taxon>
        <taxon>Neoptera</taxon>
        <taxon>Endopterygota</taxon>
        <taxon>Diptera</taxon>
        <taxon>Brachycera</taxon>
        <taxon>Muscomorpha</taxon>
        <taxon>Tephritoidea</taxon>
        <taxon>Tephritidae</taxon>
        <taxon>Ceratitis</taxon>
        <taxon>Ceratitis</taxon>
    </lineage>
</organism>
<evidence type="ECO:0000256" key="4">
    <source>
        <dbReference type="ARBA" id="ARBA00023128"/>
    </source>
</evidence>
<evidence type="ECO:0000256" key="6">
    <source>
        <dbReference type="ARBA" id="ARBA00035263"/>
    </source>
</evidence>
<dbReference type="KEGG" id="ccat:101460877"/>
<dbReference type="FunFam" id="3.30.1320.10:FF:000004">
    <property type="entry name" value="28S ribosomal protein S16, mitochondrial"/>
    <property type="match status" value="1"/>
</dbReference>
<dbReference type="PANTHER" id="PTHR12919">
    <property type="entry name" value="30S RIBOSOMAL PROTEIN S16"/>
    <property type="match status" value="1"/>
</dbReference>
<dbReference type="InterPro" id="IPR000307">
    <property type="entry name" value="Ribosomal_bS16"/>
</dbReference>
<dbReference type="InterPro" id="IPR023803">
    <property type="entry name" value="Ribosomal_bS16_dom_sf"/>
</dbReference>
<dbReference type="Gene3D" id="3.30.1320.10">
    <property type="match status" value="1"/>
</dbReference>
<evidence type="ECO:0000313" key="9">
    <source>
        <dbReference type="Proteomes" id="UP000606786"/>
    </source>
</evidence>
<dbReference type="PANTHER" id="PTHR12919:SF20">
    <property type="entry name" value="SMALL RIBOSOMAL SUBUNIT PROTEIN BS16M"/>
    <property type="match status" value="1"/>
</dbReference>
<dbReference type="GO" id="GO:0005763">
    <property type="term" value="C:mitochondrial small ribosomal subunit"/>
    <property type="evidence" value="ECO:0007669"/>
    <property type="project" value="TreeGrafter"/>
</dbReference>
<keyword evidence="4" id="KW-0496">Mitochondrion</keyword>
<evidence type="ECO:0000256" key="2">
    <source>
        <dbReference type="ARBA" id="ARBA00006668"/>
    </source>
</evidence>
<evidence type="ECO:0000256" key="3">
    <source>
        <dbReference type="ARBA" id="ARBA00022980"/>
    </source>
</evidence>
<name>A0A811VF27_CERCA</name>
<dbReference type="OrthoDB" id="407221at2759"/>
<dbReference type="GO" id="GO:0005743">
    <property type="term" value="C:mitochondrial inner membrane"/>
    <property type="evidence" value="ECO:0007669"/>
    <property type="project" value="UniProtKB-ARBA"/>
</dbReference>
<keyword evidence="3" id="KW-0689">Ribosomal protein</keyword>
<gene>
    <name evidence="8" type="ORF">CCAP1982_LOCUS21876</name>
</gene>
<keyword evidence="9" id="KW-1185">Reference proteome</keyword>
<dbReference type="AlphaFoldDB" id="A0A811VF27"/>
<dbReference type="EMBL" id="CAJHJT010000056">
    <property type="protein sequence ID" value="CAD7013857.1"/>
    <property type="molecule type" value="Genomic_DNA"/>
</dbReference>
<comment type="caution">
    <text evidence="8">The sequence shown here is derived from an EMBL/GenBank/DDBJ whole genome shotgun (WGS) entry which is preliminary data.</text>
</comment>
<sequence>MSLTPASGIGRYYKNSAKIIRFVRLGCTNRPFYHIVVMERRKNQHQPVIEQVGTYDPMPNVQKERLVSFNFERIRYWLGRGAHLSTPAAELLGIAGFLPIHPRTYMTAWRNRQKVGRGEETDGKDPVAA</sequence>
<proteinExistence type="inferred from homology"/>
<dbReference type="HAMAP" id="MF_00385">
    <property type="entry name" value="Ribosomal_bS16"/>
    <property type="match status" value="1"/>
</dbReference>
<dbReference type="Proteomes" id="UP000606786">
    <property type="component" value="Unassembled WGS sequence"/>
</dbReference>
<evidence type="ECO:0000256" key="5">
    <source>
        <dbReference type="ARBA" id="ARBA00023274"/>
    </source>
</evidence>
<comment type="subcellular location">
    <subcellularLocation>
        <location evidence="1">Mitochondrion</location>
    </subcellularLocation>
</comment>
<dbReference type="SUPFAM" id="SSF54565">
    <property type="entry name" value="Ribosomal protein S16"/>
    <property type="match status" value="1"/>
</dbReference>
<dbReference type="GO" id="GO:0032543">
    <property type="term" value="P:mitochondrial translation"/>
    <property type="evidence" value="ECO:0007669"/>
    <property type="project" value="TreeGrafter"/>
</dbReference>
<reference evidence="8" key="1">
    <citation type="submission" date="2020-11" db="EMBL/GenBank/DDBJ databases">
        <authorList>
            <person name="Whitehead M."/>
        </authorList>
    </citation>
    <scope>NUCLEOTIDE SEQUENCE</scope>
    <source>
        <strain evidence="8">EGII</strain>
    </source>
</reference>
<evidence type="ECO:0000256" key="7">
    <source>
        <dbReference type="ARBA" id="ARBA00035438"/>
    </source>
</evidence>
<comment type="similarity">
    <text evidence="2">Belongs to the bacterial ribosomal protein bS16 family.</text>
</comment>